<dbReference type="InterPro" id="IPR045865">
    <property type="entry name" value="ACT-like_dom_sf"/>
</dbReference>
<evidence type="ECO:0000256" key="15">
    <source>
        <dbReference type="PIRSR" id="PIRSR000098-2"/>
    </source>
</evidence>
<evidence type="ECO:0000256" key="4">
    <source>
        <dbReference type="ARBA" id="ARBA00006753"/>
    </source>
</evidence>
<dbReference type="AlphaFoldDB" id="A0A1J0ABS1"/>
<keyword evidence="12 16" id="KW-0486">Methionine biosynthesis</keyword>
<name>A0A1J0ABS1_9CYAN</name>
<dbReference type="UniPathway" id="UPA00050">
    <property type="reaction ID" value="UER00063"/>
</dbReference>
<evidence type="ECO:0000256" key="6">
    <source>
        <dbReference type="ARBA" id="ARBA00013376"/>
    </source>
</evidence>
<keyword evidence="8 16" id="KW-0791">Threonine biosynthesis</keyword>
<comment type="similarity">
    <text evidence="4 17">Belongs to the homoserine dehydrogenase family.</text>
</comment>
<keyword evidence="11" id="KW-0915">Sodium</keyword>
<comment type="cofactor">
    <cofactor evidence="1">
        <name>a metal cation</name>
        <dbReference type="ChEBI" id="CHEBI:25213"/>
    </cofactor>
</comment>
<evidence type="ECO:0000256" key="7">
    <source>
        <dbReference type="ARBA" id="ARBA00022605"/>
    </source>
</evidence>
<dbReference type="PIRSF" id="PIRSF000098">
    <property type="entry name" value="Homoser_dehydrog"/>
    <property type="match status" value="1"/>
</dbReference>
<dbReference type="SUPFAM" id="SSF51735">
    <property type="entry name" value="NAD(P)-binding Rossmann-fold domains"/>
    <property type="match status" value="1"/>
</dbReference>
<feature type="active site" description="Proton donor" evidence="14">
    <location>
        <position position="208"/>
    </location>
</feature>
<dbReference type="KEGG" id="glt:GlitD10_1025"/>
<dbReference type="GO" id="GO:0004412">
    <property type="term" value="F:homoserine dehydrogenase activity"/>
    <property type="evidence" value="ECO:0007669"/>
    <property type="project" value="UniProtKB-EC"/>
</dbReference>
<evidence type="ECO:0000256" key="11">
    <source>
        <dbReference type="ARBA" id="ARBA00023053"/>
    </source>
</evidence>
<reference evidence="19 20" key="1">
    <citation type="submission" date="2016-10" db="EMBL/GenBank/DDBJ databases">
        <title>Description of Gloeomargarita lithophora gen. nov., sp. nov., a thylakoid-bearing basal-branching cyanobacterium with intracellular carbonates, and proposal for Gloeomargaritales ord. nov.</title>
        <authorList>
            <person name="Moreira D."/>
            <person name="Tavera R."/>
            <person name="Benzerara K."/>
            <person name="Skouri-Panet F."/>
            <person name="Couradeau E."/>
            <person name="Gerard E."/>
            <person name="Loussert C."/>
            <person name="Novelo E."/>
            <person name="Zivanovic Y."/>
            <person name="Lopez-Garcia P."/>
        </authorList>
    </citation>
    <scope>NUCLEOTIDE SEQUENCE [LARGE SCALE GENOMIC DNA]</scope>
    <source>
        <strain evidence="19 20">D10</strain>
    </source>
</reference>
<evidence type="ECO:0000256" key="2">
    <source>
        <dbReference type="ARBA" id="ARBA00005056"/>
    </source>
</evidence>
<dbReference type="UniPathway" id="UPA00051">
    <property type="reaction ID" value="UER00465"/>
</dbReference>
<dbReference type="Pfam" id="PF03447">
    <property type="entry name" value="NAD_binding_3"/>
    <property type="match status" value="1"/>
</dbReference>
<feature type="binding site" evidence="15">
    <location>
        <begin position="14"/>
        <end position="21"/>
    </location>
    <ligand>
        <name>NADP(+)</name>
        <dbReference type="ChEBI" id="CHEBI:58349"/>
    </ligand>
</feature>
<evidence type="ECO:0000256" key="14">
    <source>
        <dbReference type="PIRSR" id="PIRSR000098-1"/>
    </source>
</evidence>
<organism evidence="19 20">
    <name type="scientific">Gloeomargarita lithophora Alchichica-D10</name>
    <dbReference type="NCBI Taxonomy" id="1188229"/>
    <lineage>
        <taxon>Bacteria</taxon>
        <taxon>Bacillati</taxon>
        <taxon>Cyanobacteriota</taxon>
        <taxon>Cyanophyceae</taxon>
        <taxon>Gloeomargaritales</taxon>
        <taxon>Gloeomargaritaceae</taxon>
        <taxon>Gloeomargarita</taxon>
    </lineage>
</organism>
<feature type="domain" description="ACT" evidence="18">
    <location>
        <begin position="355"/>
        <end position="429"/>
    </location>
</feature>
<dbReference type="InterPro" id="IPR016204">
    <property type="entry name" value="HDH"/>
</dbReference>
<dbReference type="Pfam" id="PF01842">
    <property type="entry name" value="ACT"/>
    <property type="match status" value="1"/>
</dbReference>
<dbReference type="PANTHER" id="PTHR43331:SF1">
    <property type="entry name" value="HOMOSERINE DEHYDROGENASE"/>
    <property type="match status" value="1"/>
</dbReference>
<gene>
    <name evidence="19" type="ORF">GlitD10_1025</name>
</gene>
<evidence type="ECO:0000256" key="3">
    <source>
        <dbReference type="ARBA" id="ARBA00005062"/>
    </source>
</evidence>
<evidence type="ECO:0000256" key="8">
    <source>
        <dbReference type="ARBA" id="ARBA00022697"/>
    </source>
</evidence>
<dbReference type="EMBL" id="CP017675">
    <property type="protein sequence ID" value="APB33345.1"/>
    <property type="molecule type" value="Genomic_DNA"/>
</dbReference>
<keyword evidence="10 16" id="KW-0560">Oxidoreductase</keyword>
<dbReference type="GO" id="GO:0050661">
    <property type="term" value="F:NADP binding"/>
    <property type="evidence" value="ECO:0007669"/>
    <property type="project" value="InterPro"/>
</dbReference>
<dbReference type="GO" id="GO:0009086">
    <property type="term" value="P:methionine biosynthetic process"/>
    <property type="evidence" value="ECO:0007669"/>
    <property type="project" value="UniProtKB-KW"/>
</dbReference>
<dbReference type="Pfam" id="PF00742">
    <property type="entry name" value="Homoserine_dh"/>
    <property type="match status" value="1"/>
</dbReference>
<dbReference type="STRING" id="1188229.GlitD10_1025"/>
<evidence type="ECO:0000259" key="18">
    <source>
        <dbReference type="PROSITE" id="PS51671"/>
    </source>
</evidence>
<evidence type="ECO:0000313" key="19">
    <source>
        <dbReference type="EMBL" id="APB33345.1"/>
    </source>
</evidence>
<evidence type="ECO:0000256" key="13">
    <source>
        <dbReference type="ARBA" id="ARBA00048841"/>
    </source>
</evidence>
<dbReference type="PROSITE" id="PS51671">
    <property type="entry name" value="ACT"/>
    <property type="match status" value="1"/>
</dbReference>
<sequence length="432" mass="45218">MADHNNQTIRVGLLGLGTVGAGVAQILLDPKGRHPLLSELTLHRVGVRSLDKPRTLSLPPGVLTTDLAALVHDPAIDLVVEVLGGLEPARSLMLQAIGQGKHVVTANKAVMARHGAELFQAAQAQGVYVLMEGAVGGGIPIIHPLKQALGANRLTRILGIVNGTTNFILTQMTQGRGDFATALATAQSLGYAESDPSADVEGEDAADKIAILATLAFGVQVNRQQVYCEGIGGIQAVDLRYAERLGFQVKLLALAQRQGEALDIRVHPTLISQDHPLASVQGVQNAIVLGGEPLGEVMLQGPGAGAGPTASAVVGDVVNVAATLRADSGYHPLLGSGLTTPMPQLPTDAVQTRFYTRILTQDQPGVIGQLGTCFGDQGVSLASIVQIGSHEQLAEIVVVTHRVREGNFWLALAEIRQFPAVAAIPTVLRVWS</sequence>
<dbReference type="NCBIfam" id="NF004976">
    <property type="entry name" value="PRK06349.1"/>
    <property type="match status" value="1"/>
</dbReference>
<dbReference type="SUPFAM" id="SSF55347">
    <property type="entry name" value="Glyceraldehyde-3-phosphate dehydrogenase-like, C-terminal domain"/>
    <property type="match status" value="1"/>
</dbReference>
<keyword evidence="7 16" id="KW-0028">Amino-acid biosynthesis</keyword>
<dbReference type="RefSeq" id="WP_071453939.1">
    <property type="nucleotide sequence ID" value="NZ_CP017675.1"/>
</dbReference>
<dbReference type="InterPro" id="IPR019811">
    <property type="entry name" value="HDH_CS"/>
</dbReference>
<dbReference type="InterPro" id="IPR001342">
    <property type="entry name" value="HDH_cat"/>
</dbReference>
<keyword evidence="20" id="KW-1185">Reference proteome</keyword>
<protein>
    <recommendedName>
        <fullName evidence="6 16">Homoserine dehydrogenase</fullName>
        <ecNumber evidence="5 16">1.1.1.3</ecNumber>
    </recommendedName>
</protein>
<feature type="binding site" evidence="15">
    <location>
        <position position="193"/>
    </location>
    <ligand>
        <name>L-homoserine</name>
        <dbReference type="ChEBI" id="CHEBI:57476"/>
    </ligand>
</feature>
<evidence type="ECO:0000256" key="12">
    <source>
        <dbReference type="ARBA" id="ARBA00023167"/>
    </source>
</evidence>
<dbReference type="CDD" id="cd04881">
    <property type="entry name" value="ACT_HSDH-Hom"/>
    <property type="match status" value="1"/>
</dbReference>
<evidence type="ECO:0000256" key="5">
    <source>
        <dbReference type="ARBA" id="ARBA00013213"/>
    </source>
</evidence>
<dbReference type="InterPro" id="IPR005106">
    <property type="entry name" value="Asp/hSer_DH_NAD-bd"/>
</dbReference>
<dbReference type="Proteomes" id="UP000180235">
    <property type="component" value="Chromosome"/>
</dbReference>
<dbReference type="FunFam" id="3.30.360.10:FF:000005">
    <property type="entry name" value="Homoserine dehydrogenase"/>
    <property type="match status" value="1"/>
</dbReference>
<dbReference type="Gene3D" id="3.30.360.10">
    <property type="entry name" value="Dihydrodipicolinate Reductase, domain 2"/>
    <property type="match status" value="1"/>
</dbReference>
<evidence type="ECO:0000256" key="10">
    <source>
        <dbReference type="ARBA" id="ARBA00023002"/>
    </source>
</evidence>
<comment type="pathway">
    <text evidence="2 16">Amino-acid biosynthesis; L-threonine biosynthesis; L-threonine from L-aspartate: step 3/5.</text>
</comment>
<feature type="binding site" evidence="15">
    <location>
        <position position="108"/>
    </location>
    <ligand>
        <name>NADPH</name>
        <dbReference type="ChEBI" id="CHEBI:57783"/>
    </ligand>
</feature>
<evidence type="ECO:0000313" key="20">
    <source>
        <dbReference type="Proteomes" id="UP000180235"/>
    </source>
</evidence>
<keyword evidence="9 15" id="KW-0521">NADP</keyword>
<dbReference type="GO" id="GO:0009088">
    <property type="term" value="P:threonine biosynthetic process"/>
    <property type="evidence" value="ECO:0007669"/>
    <property type="project" value="UniProtKB-UniPathway"/>
</dbReference>
<dbReference type="Gene3D" id="3.30.70.260">
    <property type="match status" value="1"/>
</dbReference>
<comment type="pathway">
    <text evidence="3 16">Amino-acid biosynthesis; L-methionine biosynthesis via de novo pathway; L-homoserine from L-aspartate: step 3/3.</text>
</comment>
<dbReference type="SUPFAM" id="SSF55021">
    <property type="entry name" value="ACT-like"/>
    <property type="match status" value="1"/>
</dbReference>
<dbReference type="InterPro" id="IPR002912">
    <property type="entry name" value="ACT_dom"/>
</dbReference>
<dbReference type="PANTHER" id="PTHR43331">
    <property type="entry name" value="HOMOSERINE DEHYDROGENASE"/>
    <property type="match status" value="1"/>
</dbReference>
<dbReference type="InterPro" id="IPR036291">
    <property type="entry name" value="NAD(P)-bd_dom_sf"/>
</dbReference>
<comment type="catalytic activity">
    <reaction evidence="13">
        <text>L-homoserine + NADP(+) = L-aspartate 4-semialdehyde + NADPH + H(+)</text>
        <dbReference type="Rhea" id="RHEA:15761"/>
        <dbReference type="ChEBI" id="CHEBI:15378"/>
        <dbReference type="ChEBI" id="CHEBI:57476"/>
        <dbReference type="ChEBI" id="CHEBI:57783"/>
        <dbReference type="ChEBI" id="CHEBI:58349"/>
        <dbReference type="ChEBI" id="CHEBI:537519"/>
        <dbReference type="EC" id="1.1.1.3"/>
    </reaction>
    <physiologicalReaction direction="right-to-left" evidence="13">
        <dbReference type="Rhea" id="RHEA:15763"/>
    </physiologicalReaction>
</comment>
<dbReference type="EC" id="1.1.1.3" evidence="5 16"/>
<dbReference type="PROSITE" id="PS01042">
    <property type="entry name" value="HOMOSER_DHGENASE"/>
    <property type="match status" value="1"/>
</dbReference>
<evidence type="ECO:0000256" key="16">
    <source>
        <dbReference type="RuleBase" id="RU000579"/>
    </source>
</evidence>
<evidence type="ECO:0000256" key="1">
    <source>
        <dbReference type="ARBA" id="ARBA00001920"/>
    </source>
</evidence>
<proteinExistence type="inferred from homology"/>
<dbReference type="Gene3D" id="3.40.50.720">
    <property type="entry name" value="NAD(P)-binding Rossmann-like Domain"/>
    <property type="match status" value="1"/>
</dbReference>
<accession>A0A1J0ABS1</accession>
<evidence type="ECO:0000256" key="9">
    <source>
        <dbReference type="ARBA" id="ARBA00022857"/>
    </source>
</evidence>
<evidence type="ECO:0000256" key="17">
    <source>
        <dbReference type="RuleBase" id="RU004171"/>
    </source>
</evidence>